<organism evidence="2 3">
    <name type="scientific">Epichloe bromicola</name>
    <dbReference type="NCBI Taxonomy" id="79588"/>
    <lineage>
        <taxon>Eukaryota</taxon>
        <taxon>Fungi</taxon>
        <taxon>Dikarya</taxon>
        <taxon>Ascomycota</taxon>
        <taxon>Pezizomycotina</taxon>
        <taxon>Sordariomycetes</taxon>
        <taxon>Hypocreomycetidae</taxon>
        <taxon>Hypocreales</taxon>
        <taxon>Clavicipitaceae</taxon>
        <taxon>Epichloe</taxon>
    </lineage>
</organism>
<accession>A0ABQ0CZC8</accession>
<evidence type="ECO:0008006" key="4">
    <source>
        <dbReference type="Google" id="ProtNLM"/>
    </source>
</evidence>
<sequence>MNTARNAISLHGLRAARPFIRRGLPLSTSSKLGLKESFAQTNVDYDKHKRESLEKQKRGTGQWMPELASDSEEAVRADRSREDIATLRERTKAGDSDKSGTS</sequence>
<evidence type="ECO:0000313" key="3">
    <source>
        <dbReference type="Proteomes" id="UP001562357"/>
    </source>
</evidence>
<feature type="compositionally biased region" description="Basic and acidic residues" evidence="1">
    <location>
        <begin position="73"/>
        <end position="102"/>
    </location>
</feature>
<reference evidence="3" key="1">
    <citation type="submission" date="2024-06" db="EMBL/GenBank/DDBJ databases">
        <title>Draft Genome Sequences of Epichloe bromicola Strains Isolated from Elymus ciliaris.</title>
        <authorList>
            <consortium name="Epichloe bromicola genome sequencing consortium"/>
            <person name="Miura A."/>
            <person name="Imano S."/>
            <person name="Ashida A."/>
            <person name="Sato I."/>
            <person name="Chiba S."/>
            <person name="Tanaka A."/>
            <person name="Camagna M."/>
            <person name="Takemoto D."/>
        </authorList>
    </citation>
    <scope>NUCLEOTIDE SEQUENCE [LARGE SCALE GENOMIC DNA]</scope>
    <source>
        <strain evidence="3">DP</strain>
    </source>
</reference>
<name>A0ABQ0CZC8_9HYPO</name>
<feature type="compositionally biased region" description="Basic and acidic residues" evidence="1">
    <location>
        <begin position="44"/>
        <end position="57"/>
    </location>
</feature>
<proteinExistence type="predicted"/>
<feature type="region of interest" description="Disordered" evidence="1">
    <location>
        <begin position="41"/>
        <end position="102"/>
    </location>
</feature>
<comment type="caution">
    <text evidence="2">The sequence shown here is derived from an EMBL/GenBank/DDBJ whole genome shotgun (WGS) entry which is preliminary data.</text>
</comment>
<gene>
    <name evidence="2" type="primary">g7026</name>
    <name evidence="2" type="ORF">EsDP_00007026</name>
</gene>
<dbReference type="EMBL" id="BAAFGZ010000494">
    <property type="protein sequence ID" value="GAB0138804.1"/>
    <property type="molecule type" value="Genomic_DNA"/>
</dbReference>
<evidence type="ECO:0000256" key="1">
    <source>
        <dbReference type="SAM" id="MobiDB-lite"/>
    </source>
</evidence>
<evidence type="ECO:0000313" key="2">
    <source>
        <dbReference type="EMBL" id="GAB0138804.1"/>
    </source>
</evidence>
<protein>
    <recommendedName>
        <fullName evidence="4">Mitochondrial carrier protein PET8</fullName>
    </recommendedName>
</protein>
<dbReference type="Proteomes" id="UP001562357">
    <property type="component" value="Unassembled WGS sequence"/>
</dbReference>
<keyword evidence="3" id="KW-1185">Reference proteome</keyword>